<accession>A0A7S9HC01</accession>
<keyword evidence="2" id="KW-1185">Reference proteome</keyword>
<dbReference type="Proteomes" id="UP000595095">
    <property type="component" value="Chromosome"/>
</dbReference>
<evidence type="ECO:0000313" key="1">
    <source>
        <dbReference type="EMBL" id="QPG04609.1"/>
    </source>
</evidence>
<dbReference type="EMBL" id="CP064795">
    <property type="protein sequence ID" value="QPG04609.1"/>
    <property type="molecule type" value="Genomic_DNA"/>
</dbReference>
<dbReference type="AlphaFoldDB" id="A0A7S9HC01"/>
<gene>
    <name evidence="1" type="ORF">IT774_10220</name>
</gene>
<organism evidence="1 2">
    <name type="scientific">Salinimonas marina</name>
    <dbReference type="NCBI Taxonomy" id="2785918"/>
    <lineage>
        <taxon>Bacteria</taxon>
        <taxon>Pseudomonadati</taxon>
        <taxon>Pseudomonadota</taxon>
        <taxon>Gammaproteobacteria</taxon>
        <taxon>Alteromonadales</taxon>
        <taxon>Alteromonadaceae</taxon>
        <taxon>Alteromonas/Salinimonas group</taxon>
        <taxon>Salinimonas</taxon>
    </lineage>
</organism>
<reference evidence="1 2" key="1">
    <citation type="submission" date="2020-11" db="EMBL/GenBank/DDBJ databases">
        <title>Complete genome sequence for Salinimonas sp. strain G2-b.</title>
        <authorList>
            <person name="Park S.-J."/>
        </authorList>
    </citation>
    <scope>NUCLEOTIDE SEQUENCE [LARGE SCALE GENOMIC DNA]</scope>
    <source>
        <strain evidence="1 2">G2-b</strain>
    </source>
</reference>
<protein>
    <submittedName>
        <fullName evidence="1">Uncharacterized protein</fullName>
    </submittedName>
</protein>
<proteinExistence type="predicted"/>
<dbReference type="KEGG" id="smaa:IT774_10220"/>
<dbReference type="RefSeq" id="WP_195809702.1">
    <property type="nucleotide sequence ID" value="NZ_CP064795.1"/>
</dbReference>
<sequence length="77" mass="8905">MESVSKILPAHVDYQGIKKVQNIAENCDEGGLKNIVRYLDGDYRIIYDNRVICDELEKQMKKAYLIVEQLRSKSEEG</sequence>
<name>A0A7S9HC01_9ALTE</name>
<evidence type="ECO:0000313" key="2">
    <source>
        <dbReference type="Proteomes" id="UP000595095"/>
    </source>
</evidence>